<comment type="similarity">
    <text evidence="6">Belongs to the GHMP kinase family. IspE subfamily.</text>
</comment>
<dbReference type="Gene3D" id="3.30.230.10">
    <property type="match status" value="1"/>
</dbReference>
<feature type="active site" evidence="6">
    <location>
        <position position="8"/>
    </location>
</feature>
<evidence type="ECO:0000313" key="8">
    <source>
        <dbReference type="EMBL" id="TLE01976.1"/>
    </source>
</evidence>
<dbReference type="OrthoDB" id="9809438at2"/>
<dbReference type="NCBIfam" id="TIGR00154">
    <property type="entry name" value="ispE"/>
    <property type="match status" value="1"/>
</dbReference>
<name>A0A4U8TPG8_9HELI</name>
<dbReference type="GO" id="GO:0050515">
    <property type="term" value="F:4-(cytidine 5'-diphospho)-2-C-methyl-D-erythritol kinase activity"/>
    <property type="evidence" value="ECO:0007669"/>
    <property type="project" value="UniProtKB-UniRule"/>
</dbReference>
<dbReference type="STRING" id="425400.LS65_02215"/>
<dbReference type="SUPFAM" id="SSF55060">
    <property type="entry name" value="GHMP Kinase, C-terminal domain"/>
    <property type="match status" value="1"/>
</dbReference>
<keyword evidence="5 6" id="KW-0067">ATP-binding</keyword>
<dbReference type="Proteomes" id="UP000029707">
    <property type="component" value="Unassembled WGS sequence"/>
</dbReference>
<dbReference type="InterPro" id="IPR020568">
    <property type="entry name" value="Ribosomal_Su5_D2-typ_SF"/>
</dbReference>
<evidence type="ECO:0000256" key="2">
    <source>
        <dbReference type="ARBA" id="ARBA00022679"/>
    </source>
</evidence>
<dbReference type="EC" id="2.7.1.148" evidence="6"/>
<keyword evidence="6" id="KW-0414">Isoprene biosynthesis</keyword>
<dbReference type="Gene3D" id="3.30.70.890">
    <property type="entry name" value="GHMP kinase, C-terminal domain"/>
    <property type="match status" value="1"/>
</dbReference>
<keyword evidence="4 6" id="KW-0418">Kinase</keyword>
<dbReference type="InterPro" id="IPR014721">
    <property type="entry name" value="Ribsml_uS5_D2-typ_fold_subgr"/>
</dbReference>
<comment type="function">
    <text evidence="6">Catalyzes the phosphorylation of the position 2 hydroxy group of 4-diphosphocytidyl-2C-methyl-D-erythritol.</text>
</comment>
<organism evidence="8 9">
    <name type="scientific">Helicobacter japonicus</name>
    <dbReference type="NCBI Taxonomy" id="425400"/>
    <lineage>
        <taxon>Bacteria</taxon>
        <taxon>Pseudomonadati</taxon>
        <taxon>Campylobacterota</taxon>
        <taxon>Epsilonproteobacteria</taxon>
        <taxon>Campylobacterales</taxon>
        <taxon>Helicobacteraceae</taxon>
        <taxon>Helicobacter</taxon>
    </lineage>
</organism>
<dbReference type="EMBL" id="JRMQ02000005">
    <property type="protein sequence ID" value="TLE01976.1"/>
    <property type="molecule type" value="Genomic_DNA"/>
</dbReference>
<dbReference type="AlphaFoldDB" id="A0A4U8TPG8"/>
<feature type="binding site" evidence="6">
    <location>
        <begin position="96"/>
        <end position="106"/>
    </location>
    <ligand>
        <name>ATP</name>
        <dbReference type="ChEBI" id="CHEBI:30616"/>
    </ligand>
</feature>
<evidence type="ECO:0000256" key="3">
    <source>
        <dbReference type="ARBA" id="ARBA00022741"/>
    </source>
</evidence>
<dbReference type="UniPathway" id="UPA00056">
    <property type="reaction ID" value="UER00094"/>
</dbReference>
<evidence type="ECO:0000256" key="4">
    <source>
        <dbReference type="ARBA" id="ARBA00022777"/>
    </source>
</evidence>
<sequence length="267" mass="29818">MVFRIYPKLNIFLKIIGYQDGYHQINSRFVKAYGEIYDEMEIKAHSHFVLKGNFNCAMEDNLIFKAKCAMQKFLSTQEKKVQDLESLHIEVQKAIPQGAGLGGGSANAGVFLRAANEFLALGLKEGELMQIAQSVGSDVSFFASGAASANVRGRGEDIESFVESPLNYDIYTPNIFCDTAKVYQHYAAAIKSQGITYSTPTNEYFKLTSKELLDRGETKEVMNDLFVSATFIYPMLKDIARELGDKWYFSGSGSSFFKLKGIKCSKK</sequence>
<dbReference type="PANTHER" id="PTHR43527">
    <property type="entry name" value="4-DIPHOSPHOCYTIDYL-2-C-METHYL-D-ERYTHRITOL KINASE, CHLOROPLASTIC"/>
    <property type="match status" value="1"/>
</dbReference>
<dbReference type="GO" id="GO:0016114">
    <property type="term" value="P:terpenoid biosynthetic process"/>
    <property type="evidence" value="ECO:0007669"/>
    <property type="project" value="UniProtKB-UniRule"/>
</dbReference>
<dbReference type="SUPFAM" id="SSF54211">
    <property type="entry name" value="Ribosomal protein S5 domain 2-like"/>
    <property type="match status" value="1"/>
</dbReference>
<comment type="caution">
    <text evidence="8">The sequence shown here is derived from an EMBL/GenBank/DDBJ whole genome shotgun (WGS) entry which is preliminary data.</text>
</comment>
<dbReference type="Pfam" id="PF00288">
    <property type="entry name" value="GHMP_kinases_N"/>
    <property type="match status" value="1"/>
</dbReference>
<dbReference type="InterPro" id="IPR004424">
    <property type="entry name" value="IspE"/>
</dbReference>
<dbReference type="PIRSF" id="PIRSF010376">
    <property type="entry name" value="IspE"/>
    <property type="match status" value="1"/>
</dbReference>
<comment type="pathway">
    <text evidence="6">Isoprenoid biosynthesis; isopentenyl diphosphate biosynthesis via DXP pathway; isopentenyl diphosphate from 1-deoxy-D-xylulose 5-phosphate: step 3/6.</text>
</comment>
<dbReference type="InterPro" id="IPR006204">
    <property type="entry name" value="GHMP_kinase_N_dom"/>
</dbReference>
<dbReference type="PANTHER" id="PTHR43527:SF2">
    <property type="entry name" value="4-DIPHOSPHOCYTIDYL-2-C-METHYL-D-ERYTHRITOL KINASE, CHLOROPLASTIC"/>
    <property type="match status" value="1"/>
</dbReference>
<feature type="domain" description="GHMP kinase N-terminal" evidence="7">
    <location>
        <begin position="69"/>
        <end position="145"/>
    </location>
</feature>
<protein>
    <recommendedName>
        <fullName evidence="1 6">4-diphosphocytidyl-2-C-methyl-D-erythritol kinase</fullName>
        <shortName evidence="6">CMK</shortName>
        <ecNumber evidence="6">2.7.1.148</ecNumber>
    </recommendedName>
    <alternativeName>
        <fullName evidence="6">4-(cytidine-5'-diphospho)-2-C-methyl-D-erythritol kinase</fullName>
    </alternativeName>
</protein>
<keyword evidence="9" id="KW-1185">Reference proteome</keyword>
<dbReference type="GO" id="GO:0005524">
    <property type="term" value="F:ATP binding"/>
    <property type="evidence" value="ECO:0007669"/>
    <property type="project" value="UniProtKB-UniRule"/>
</dbReference>
<accession>A0A4U8TPG8</accession>
<gene>
    <name evidence="6" type="primary">ispE</name>
    <name evidence="8" type="ORF">LS65_004860</name>
</gene>
<dbReference type="InterPro" id="IPR036554">
    <property type="entry name" value="GHMP_kinase_C_sf"/>
</dbReference>
<evidence type="ECO:0000256" key="5">
    <source>
        <dbReference type="ARBA" id="ARBA00022840"/>
    </source>
</evidence>
<proteinExistence type="inferred from homology"/>
<evidence type="ECO:0000256" key="1">
    <source>
        <dbReference type="ARBA" id="ARBA00017473"/>
    </source>
</evidence>
<comment type="catalytic activity">
    <reaction evidence="6">
        <text>4-CDP-2-C-methyl-D-erythritol + ATP = 4-CDP-2-C-methyl-D-erythritol 2-phosphate + ADP + H(+)</text>
        <dbReference type="Rhea" id="RHEA:18437"/>
        <dbReference type="ChEBI" id="CHEBI:15378"/>
        <dbReference type="ChEBI" id="CHEBI:30616"/>
        <dbReference type="ChEBI" id="CHEBI:57823"/>
        <dbReference type="ChEBI" id="CHEBI:57919"/>
        <dbReference type="ChEBI" id="CHEBI:456216"/>
        <dbReference type="EC" id="2.7.1.148"/>
    </reaction>
</comment>
<dbReference type="NCBIfam" id="NF003216">
    <property type="entry name" value="PRK04181.1"/>
    <property type="match status" value="1"/>
</dbReference>
<evidence type="ECO:0000313" key="9">
    <source>
        <dbReference type="Proteomes" id="UP000029707"/>
    </source>
</evidence>
<dbReference type="GO" id="GO:0019288">
    <property type="term" value="P:isopentenyl diphosphate biosynthetic process, methylerythritol 4-phosphate pathway"/>
    <property type="evidence" value="ECO:0007669"/>
    <property type="project" value="UniProtKB-UniRule"/>
</dbReference>
<feature type="active site" evidence="6">
    <location>
        <position position="138"/>
    </location>
</feature>
<reference evidence="8 9" key="1">
    <citation type="journal article" date="2014" name="Genome Announc.">
        <title>Draft genome sequences of eight enterohepatic helicobacter species isolated from both laboratory and wild rodents.</title>
        <authorList>
            <person name="Sheh A."/>
            <person name="Shen Z."/>
            <person name="Fox J.G."/>
        </authorList>
    </citation>
    <scope>NUCLEOTIDE SEQUENCE [LARGE SCALE GENOMIC DNA]</scope>
    <source>
        <strain evidence="8 9">MIT 01-6451</strain>
    </source>
</reference>
<keyword evidence="2 6" id="KW-0808">Transferase</keyword>
<evidence type="ECO:0000259" key="7">
    <source>
        <dbReference type="Pfam" id="PF00288"/>
    </source>
</evidence>
<keyword evidence="3 6" id="KW-0547">Nucleotide-binding</keyword>
<dbReference type="HAMAP" id="MF_00061">
    <property type="entry name" value="IspE"/>
    <property type="match status" value="1"/>
</dbReference>
<evidence type="ECO:0000256" key="6">
    <source>
        <dbReference type="HAMAP-Rule" id="MF_00061"/>
    </source>
</evidence>